<reference evidence="3 4" key="1">
    <citation type="journal article" date="2018" name="PLoS Genet.">
        <title>Repeat elements organise 3D genome structure and mediate transcription in the filamentous fungus Epichloe festucae.</title>
        <authorList>
            <person name="Winter D.J."/>
            <person name="Ganley A.R.D."/>
            <person name="Young C.A."/>
            <person name="Liachko I."/>
            <person name="Schardl C.L."/>
            <person name="Dupont P.Y."/>
            <person name="Berry D."/>
            <person name="Ram A."/>
            <person name="Scott B."/>
            <person name="Cox M.P."/>
        </authorList>
    </citation>
    <scope>NUCLEOTIDE SEQUENCE [LARGE SCALE GENOMIC DNA]</scope>
    <source>
        <strain evidence="3 4">Fl1</strain>
    </source>
</reference>
<dbReference type="AlphaFoldDB" id="A0A7S9PVS9"/>
<feature type="domain" description="TauD/TfdA-like" evidence="2">
    <location>
        <begin position="87"/>
        <end position="333"/>
    </location>
</feature>
<organism evidence="3 4">
    <name type="scientific">Epichloe festucae (strain Fl1)</name>
    <dbReference type="NCBI Taxonomy" id="877507"/>
    <lineage>
        <taxon>Eukaryota</taxon>
        <taxon>Fungi</taxon>
        <taxon>Dikarya</taxon>
        <taxon>Ascomycota</taxon>
        <taxon>Pezizomycotina</taxon>
        <taxon>Sordariomycetes</taxon>
        <taxon>Hypocreomycetidae</taxon>
        <taxon>Hypocreales</taxon>
        <taxon>Clavicipitaceae</taxon>
        <taxon>Epichloe</taxon>
    </lineage>
</organism>
<evidence type="ECO:0000259" key="2">
    <source>
        <dbReference type="Pfam" id="PF02668"/>
    </source>
</evidence>
<dbReference type="Proteomes" id="UP000594364">
    <property type="component" value="Chromosome 3"/>
</dbReference>
<evidence type="ECO:0000313" key="3">
    <source>
        <dbReference type="EMBL" id="QPH00688.1"/>
    </source>
</evidence>
<name>A0A7S9PVS9_EPIFF</name>
<dbReference type="GO" id="GO:0016491">
    <property type="term" value="F:oxidoreductase activity"/>
    <property type="evidence" value="ECO:0007669"/>
    <property type="project" value="UniProtKB-KW"/>
</dbReference>
<evidence type="ECO:0000256" key="1">
    <source>
        <dbReference type="ARBA" id="ARBA00023002"/>
    </source>
</evidence>
<keyword evidence="1" id="KW-0560">Oxidoreductase</keyword>
<dbReference type="InterPro" id="IPR003819">
    <property type="entry name" value="TauD/TfdA-like"/>
</dbReference>
<dbReference type="Gene3D" id="3.60.130.10">
    <property type="entry name" value="Clavaminate synthase-like"/>
    <property type="match status" value="1"/>
</dbReference>
<keyword evidence="4" id="KW-1185">Reference proteome</keyword>
<dbReference type="EMBL" id="CP031387">
    <property type="protein sequence ID" value="QPH00688.1"/>
    <property type="molecule type" value="Genomic_DNA"/>
</dbReference>
<dbReference type="SUPFAM" id="SSF51197">
    <property type="entry name" value="Clavaminate synthase-like"/>
    <property type="match status" value="1"/>
</dbReference>
<dbReference type="InterPro" id="IPR042098">
    <property type="entry name" value="TauD-like_sf"/>
</dbReference>
<dbReference type="PANTHER" id="PTHR10696:SF49">
    <property type="entry name" value="TAUD_TFDA-LIKE DOMAIN-CONTAINING PROTEIN"/>
    <property type="match status" value="1"/>
</dbReference>
<sequence length="381" mass="42730">MASEGFGPVCGPQAAVLQPPAFPKALKEISSLPRGFPAVLDSPLAWSGLQFKRDSEYVLRLTENHVREIEFALQNFKKLGLDGDLVCRQNFPLPTLDREFNHLRDEIHSGKGFGLIRGLNPQRYSVEDLTTIYLGLQHYIANVHGRQDKKGNMLVHIIADASTKMKASHHRHSTSPITFHNEEAGDVVSWLTRKTAVTGGKCIIASSYTVYNALAASRPDLVRVLARSDWPFALPRFHCRPVLFYHDGKIIANFGRAALLGSASHPRPANLPKLSTIQIEALDAIEAIAEATRLEIQTQAGDIHFINNLAVLHRREGFVNGNSFMEKRHLVRMRLRDDTVGWSIPEDLSHEWTEAFNPALSRVWHLEPMPDGYFPLRSQSN</sequence>
<gene>
    <name evidence="3" type="ORF">C2857_004569</name>
</gene>
<dbReference type="OrthoDB" id="5224680at2759"/>
<accession>A0A7S9PVS9</accession>
<evidence type="ECO:0000313" key="4">
    <source>
        <dbReference type="Proteomes" id="UP000594364"/>
    </source>
</evidence>
<dbReference type="PANTHER" id="PTHR10696">
    <property type="entry name" value="GAMMA-BUTYROBETAINE HYDROXYLASE-RELATED"/>
    <property type="match status" value="1"/>
</dbReference>
<dbReference type="Pfam" id="PF02668">
    <property type="entry name" value="TauD"/>
    <property type="match status" value="1"/>
</dbReference>
<dbReference type="InterPro" id="IPR050411">
    <property type="entry name" value="AlphaKG_dependent_hydroxylases"/>
</dbReference>
<proteinExistence type="predicted"/>
<protein>
    <recommendedName>
        <fullName evidence="2">TauD/TfdA-like domain-containing protein</fullName>
    </recommendedName>
</protein>